<feature type="compositionally biased region" description="Basic and acidic residues" evidence="2">
    <location>
        <begin position="431"/>
        <end position="440"/>
    </location>
</feature>
<dbReference type="InterPro" id="IPR000195">
    <property type="entry name" value="Rab-GAP-TBC_dom"/>
</dbReference>
<dbReference type="Pfam" id="PF00566">
    <property type="entry name" value="RabGAP-TBC"/>
    <property type="match status" value="1"/>
</dbReference>
<feature type="coiled-coil region" evidence="1">
    <location>
        <begin position="265"/>
        <end position="306"/>
    </location>
</feature>
<feature type="compositionally biased region" description="Polar residues" evidence="2">
    <location>
        <begin position="788"/>
        <end position="802"/>
    </location>
</feature>
<feature type="coiled-coil region" evidence="1">
    <location>
        <begin position="175"/>
        <end position="202"/>
    </location>
</feature>
<dbReference type="InterPro" id="IPR050302">
    <property type="entry name" value="Rab_GAP_TBC_domain"/>
</dbReference>
<accession>A0ABQ7SBV6</accession>
<protein>
    <submittedName>
        <fullName evidence="4">TBC1 domain family member 2A</fullName>
    </submittedName>
</protein>
<dbReference type="EMBL" id="JAIFTH010000062">
    <property type="protein sequence ID" value="KAG9510871.1"/>
    <property type="molecule type" value="Genomic_DNA"/>
</dbReference>
<comment type="caution">
    <text evidence="4">The sequence shown here is derived from an EMBL/GenBank/DDBJ whole genome shotgun (WGS) entry which is preliminary data.</text>
</comment>
<dbReference type="PANTHER" id="PTHR47219">
    <property type="entry name" value="RAB GTPASE-ACTIVATING PROTEIN 1-LIKE"/>
    <property type="match status" value="1"/>
</dbReference>
<gene>
    <name evidence="4" type="primary">TBC1D2</name>
    <name evidence="4" type="ORF">GZH46_00570</name>
</gene>
<organism evidence="4 5">
    <name type="scientific">Fragariocoptes setiger</name>
    <dbReference type="NCBI Taxonomy" id="1670756"/>
    <lineage>
        <taxon>Eukaryota</taxon>
        <taxon>Metazoa</taxon>
        <taxon>Ecdysozoa</taxon>
        <taxon>Arthropoda</taxon>
        <taxon>Chelicerata</taxon>
        <taxon>Arachnida</taxon>
        <taxon>Acari</taxon>
        <taxon>Acariformes</taxon>
        <taxon>Trombidiformes</taxon>
        <taxon>Prostigmata</taxon>
        <taxon>Eupodina</taxon>
        <taxon>Eriophyoidea</taxon>
        <taxon>Phytoptidae</taxon>
        <taxon>Fragariocoptes</taxon>
    </lineage>
</organism>
<feature type="region of interest" description="Disordered" evidence="2">
    <location>
        <begin position="19"/>
        <end position="48"/>
    </location>
</feature>
<dbReference type="InterPro" id="IPR035969">
    <property type="entry name" value="Rab-GAP_TBC_sf"/>
</dbReference>
<dbReference type="Gene3D" id="1.10.472.80">
    <property type="entry name" value="Ypt/Rab-GAP domain of gyp1p, domain 3"/>
    <property type="match status" value="1"/>
</dbReference>
<dbReference type="Gene3D" id="1.10.10.750">
    <property type="entry name" value="Ypt/Rab-GAP domain of gyp1p, domain 1"/>
    <property type="match status" value="1"/>
</dbReference>
<reference evidence="4 5" key="1">
    <citation type="submission" date="2020-10" db="EMBL/GenBank/DDBJ databases">
        <authorList>
            <person name="Klimov P.B."/>
            <person name="Dyachkov S.M."/>
            <person name="Chetverikov P.E."/>
        </authorList>
    </citation>
    <scope>NUCLEOTIDE SEQUENCE [LARGE SCALE GENOMIC DNA]</scope>
    <source>
        <strain evidence="4">BMOC 18-1129-001#AD2665</strain>
        <tissue evidence="4">Entire mites</tissue>
    </source>
</reference>
<evidence type="ECO:0000256" key="2">
    <source>
        <dbReference type="SAM" id="MobiDB-lite"/>
    </source>
</evidence>
<evidence type="ECO:0000313" key="5">
    <source>
        <dbReference type="Proteomes" id="UP000825002"/>
    </source>
</evidence>
<dbReference type="Gene3D" id="1.10.8.270">
    <property type="entry name" value="putative rabgap domain of human tbc1 domain family member 14 like domains"/>
    <property type="match status" value="1"/>
</dbReference>
<dbReference type="Proteomes" id="UP000825002">
    <property type="component" value="Unassembled WGS sequence"/>
</dbReference>
<dbReference type="PANTHER" id="PTHR47219:SF20">
    <property type="entry name" value="TBC1 DOMAIN FAMILY MEMBER 2B"/>
    <property type="match status" value="1"/>
</dbReference>
<feature type="domain" description="Rab-GAP TBC" evidence="3">
    <location>
        <begin position="498"/>
        <end position="692"/>
    </location>
</feature>
<sequence length="807" mass="92075">MYSGGRKFSLNIISSNNSASNNSIPDLVGNNEAHTRDNHNPAGFPHRKLTAHTIRDDSGDGTELNASQQVISLLQRQLEQLRLEKSSLERVVIRQVSSPSNIAPEQIDAPLVDRSTTSPKTIMEEAQVEKNESNISYHEKDSSARTCNCESKLLQVIQTQIYDKDEEILKLKKLLRESDNKCEQMASQVKDLESTVEKLQTCNGVLTEMLELRDQTVVTLTNELFESEASTSGKRRQSIATTTSTGSMSVSRLKSQFKLSNNDTHGAHKKEKELVEEKLKKLADDCKQAEKRELDLRSQNTELEAKYCQLQSKLLSLLKEIEQSSKQLHEDGDNCEPFQKDSIRSESVKILIRRLLEDSSLNIPLSWKEGNRERRRFSTSDASSMVDRTSKFACDELGFYVNSSMNSPRSGITSSHEDTNVLETISETAETDSHDADKSDQSPSMHSDITSNYVIIDSPRSSRGDTSKAKLRWDEFVKNFDKTDLSKSKEFKSLLRLGVPLEYRCKVWRALVNLRIAHLRESEYGPNYYQHLLNLPTSSNKIDPTAKQIELDLLRTLPNNFHFKSLSSSGTMRLKRVLTAYSRHNPSIGYCQGMNRIAAVALLSLPEEEAFWCLVAIIEYIMPQGYYSDLWLAQIDSFVVSEFISIKMPGLHQHLEKYGIELSLFAWFLTIFVDGISPEIYLRCWDCFLYEGDKILFRLALALIKIHEGRIMRMTNSATVNSFLRSLVDQKIDVNYLFEVAFNWTNPLSSKSLRQKRETLFSSVKNDLDSMEKHRAAKNEERQRQHKQPAQQTSVDHTYDDNNLINI</sequence>
<evidence type="ECO:0000259" key="3">
    <source>
        <dbReference type="PROSITE" id="PS50086"/>
    </source>
</evidence>
<keyword evidence="1" id="KW-0175">Coiled coil</keyword>
<feature type="region of interest" description="Disordered" evidence="2">
    <location>
        <begin position="772"/>
        <end position="802"/>
    </location>
</feature>
<feature type="coiled-coil region" evidence="1">
    <location>
        <begin position="64"/>
        <end position="91"/>
    </location>
</feature>
<dbReference type="SUPFAM" id="SSF47923">
    <property type="entry name" value="Ypt/Rab-GAP domain of gyp1p"/>
    <property type="match status" value="2"/>
</dbReference>
<dbReference type="SMART" id="SM00164">
    <property type="entry name" value="TBC"/>
    <property type="match status" value="1"/>
</dbReference>
<dbReference type="PROSITE" id="PS50086">
    <property type="entry name" value="TBC_RABGAP"/>
    <property type="match status" value="1"/>
</dbReference>
<evidence type="ECO:0000313" key="4">
    <source>
        <dbReference type="EMBL" id="KAG9510871.1"/>
    </source>
</evidence>
<proteinExistence type="predicted"/>
<keyword evidence="5" id="KW-1185">Reference proteome</keyword>
<feature type="compositionally biased region" description="Basic and acidic residues" evidence="2">
    <location>
        <begin position="772"/>
        <end position="783"/>
    </location>
</feature>
<feature type="region of interest" description="Disordered" evidence="2">
    <location>
        <begin position="428"/>
        <end position="448"/>
    </location>
</feature>
<name>A0ABQ7SBV6_9ACAR</name>
<evidence type="ECO:0000256" key="1">
    <source>
        <dbReference type="SAM" id="Coils"/>
    </source>
</evidence>